<comment type="caution">
    <text evidence="4">The sequence shown here is derived from an EMBL/GenBank/DDBJ whole genome shotgun (WGS) entry which is preliminary data.</text>
</comment>
<dbReference type="Gene3D" id="3.30.470.20">
    <property type="entry name" value="ATP-grasp fold, B domain"/>
    <property type="match status" value="1"/>
</dbReference>
<organism evidence="4 5">
    <name type="scientific">Kinneretia aquatilis</name>
    <dbReference type="NCBI Taxonomy" id="2070761"/>
    <lineage>
        <taxon>Bacteria</taxon>
        <taxon>Pseudomonadati</taxon>
        <taxon>Pseudomonadota</taxon>
        <taxon>Betaproteobacteria</taxon>
        <taxon>Burkholderiales</taxon>
        <taxon>Sphaerotilaceae</taxon>
        <taxon>Roseateles</taxon>
    </lineage>
</organism>
<feature type="region of interest" description="Disordered" evidence="1">
    <location>
        <begin position="1"/>
        <end position="22"/>
    </location>
</feature>
<reference evidence="4 5" key="1">
    <citation type="submission" date="2018-01" db="EMBL/GenBank/DDBJ databases">
        <title>Draft genome sequence of Paucibacter aquatile CR182 isolated from freshwater of the Nakdong River.</title>
        <authorList>
            <person name="Choi A."/>
            <person name="Chung E.J."/>
        </authorList>
    </citation>
    <scope>NUCLEOTIDE SEQUENCE [LARGE SCALE GENOMIC DNA]</scope>
    <source>
        <strain evidence="4 5">CR182</strain>
    </source>
</reference>
<dbReference type="InterPro" id="IPR013815">
    <property type="entry name" value="ATP_grasp_subdomain_1"/>
</dbReference>
<dbReference type="InterPro" id="IPR051549">
    <property type="entry name" value="PEP_Utilizing_Enz"/>
</dbReference>
<proteinExistence type="predicted"/>
<protein>
    <submittedName>
        <fullName evidence="4">Phosphoesterase</fullName>
    </submittedName>
</protein>
<dbReference type="PANTHER" id="PTHR43615:SF1">
    <property type="entry name" value="PPDK_N DOMAIN-CONTAINING PROTEIN"/>
    <property type="match status" value="1"/>
</dbReference>
<dbReference type="OrthoDB" id="9765468at2"/>
<dbReference type="Pfam" id="PF00391">
    <property type="entry name" value="PEP-utilizers"/>
    <property type="match status" value="1"/>
</dbReference>
<dbReference type="Proteomes" id="UP000235916">
    <property type="component" value="Unassembled WGS sequence"/>
</dbReference>
<feature type="domain" description="PEP-utilising enzyme mobile" evidence="2">
    <location>
        <begin position="842"/>
        <end position="912"/>
    </location>
</feature>
<dbReference type="Pfam" id="PF01326">
    <property type="entry name" value="PPDK_N"/>
    <property type="match status" value="1"/>
</dbReference>
<dbReference type="InterPro" id="IPR002192">
    <property type="entry name" value="PPDK_AMP/ATP-bd"/>
</dbReference>
<gene>
    <name evidence="4" type="ORF">C1O66_04440</name>
</gene>
<dbReference type="GO" id="GO:0016301">
    <property type="term" value="F:kinase activity"/>
    <property type="evidence" value="ECO:0007669"/>
    <property type="project" value="InterPro"/>
</dbReference>
<dbReference type="InterPro" id="IPR036637">
    <property type="entry name" value="Phosphohistidine_dom_sf"/>
</dbReference>
<dbReference type="GO" id="GO:0005524">
    <property type="term" value="F:ATP binding"/>
    <property type="evidence" value="ECO:0007669"/>
    <property type="project" value="InterPro"/>
</dbReference>
<evidence type="ECO:0000259" key="2">
    <source>
        <dbReference type="Pfam" id="PF00391"/>
    </source>
</evidence>
<keyword evidence="5" id="KW-1185">Reference proteome</keyword>
<dbReference type="AlphaFoldDB" id="A0A2N8KTQ8"/>
<dbReference type="InterPro" id="IPR008279">
    <property type="entry name" value="PEP-util_enz_mobile_dom"/>
</dbReference>
<sequence>MKLDSPLDLSPRHGDGSPHANRHPDKRWAWRFSACHHLNAQRLGGKGAQLARLHALGLPVPDGLCIPIEAMDEYAQHNGLDLDRALGSGDAAVWAEMADKLRQGEFPSHAISELALAYEGLGAVAVAVRSSACDEDGHSLSFAGQHSSYLQVQGVPELLQRLRCCWASLFNAAALSYRRQHAQALAGARMGVVIQRMVPATASSCAGVGFARDPLAPELKQMRIEACRGLGEGLVSGRVPSDGYTLALDDLRTLGEDLAHKHSALLWSPEHAQLQVHSLPQDLATAAALDEPARKEVGALLLRCSRLLGQPQDIEWARDEQGQLWLLQSRAITTLQTLAPDEGPQQGQADAALTDTVLWSRMDIGEIFTGRMTPLGISFAKHYQYQVHRACGAGIGLLDLGDPDHYMGYYRGHVYLNVAYTAYLLSQTPPGMDQAPFLHRFSSEEVVLDGYRNPYGQRLGASAWRRLQSTGYWLYKTARELLGAQRRARRMVASRHREYARAQQMDLSRLSRGELNQELQHALAYFKSMHMGYLPFYINAFTLYGALEEMCTSWLPGRGLHLQNRLKGDMSNLRTVESARELWQLTQALQAYPELPALLDRTPAELALSTLAEHAQGQAFLRAEYAAFMRENGVRGHEEMELTHPRWVDDPSYVFQMIKIYMRQGFSVDERLANNDQHRSVDTEALLAELSPGRRWLLRRVSTLYCACSRLREETRMSMITSIWLVRRVLVELCRRLLEQGQLRDMSDMAWMEFADIQAYLEGRLSAEQAFPPAVLEARRRRQQAWLRDGEPPLTFVGPPPVRPATVATVRGDLTGLGTSRGVLRARARVILDLNRQAPELQSGEVIVTHFTDASWTPLFALAGAVVTDVGSMLSHSSIVAREFGIPSVVNTQFATSSIRSGDWLTVDGERGLVAIERQHTLAEETPPCPF</sequence>
<dbReference type="SUPFAM" id="SSF56059">
    <property type="entry name" value="Glutathione synthetase ATP-binding domain-like"/>
    <property type="match status" value="1"/>
</dbReference>
<feature type="domain" description="Pyruvate phosphate dikinase AMP/ATP-binding" evidence="3">
    <location>
        <begin position="41"/>
        <end position="338"/>
    </location>
</feature>
<dbReference type="RefSeq" id="WP_102766780.1">
    <property type="nucleotide sequence ID" value="NZ_POSP01000003.1"/>
</dbReference>
<name>A0A2N8KTQ8_9BURK</name>
<dbReference type="SUPFAM" id="SSF52009">
    <property type="entry name" value="Phosphohistidine domain"/>
    <property type="match status" value="1"/>
</dbReference>
<dbReference type="Gene3D" id="3.30.1490.20">
    <property type="entry name" value="ATP-grasp fold, A domain"/>
    <property type="match status" value="1"/>
</dbReference>
<dbReference type="PANTHER" id="PTHR43615">
    <property type="entry name" value="PHOSPHOENOLPYRUVATE SYNTHASE-RELATED"/>
    <property type="match status" value="1"/>
</dbReference>
<dbReference type="Gene3D" id="3.50.30.10">
    <property type="entry name" value="Phosphohistidine domain"/>
    <property type="match status" value="1"/>
</dbReference>
<evidence type="ECO:0000313" key="5">
    <source>
        <dbReference type="Proteomes" id="UP000235916"/>
    </source>
</evidence>
<evidence type="ECO:0000256" key="1">
    <source>
        <dbReference type="SAM" id="MobiDB-lite"/>
    </source>
</evidence>
<dbReference type="EMBL" id="POSP01000003">
    <property type="protein sequence ID" value="PND36858.1"/>
    <property type="molecule type" value="Genomic_DNA"/>
</dbReference>
<accession>A0A2N8KTQ8</accession>
<evidence type="ECO:0000313" key="4">
    <source>
        <dbReference type="EMBL" id="PND36858.1"/>
    </source>
</evidence>
<evidence type="ECO:0000259" key="3">
    <source>
        <dbReference type="Pfam" id="PF01326"/>
    </source>
</evidence>